<dbReference type="InterPro" id="IPR003245">
    <property type="entry name" value="Phytocyanin_dom"/>
</dbReference>
<keyword evidence="2" id="KW-0536">Nodulation</keyword>
<accession>A0A392Q052</accession>
<keyword evidence="4" id="KW-0336">GPI-anchor</keyword>
<evidence type="ECO:0000256" key="4">
    <source>
        <dbReference type="ARBA" id="ARBA00022622"/>
    </source>
</evidence>
<proteinExistence type="inferred from homology"/>
<evidence type="ECO:0000256" key="6">
    <source>
        <dbReference type="ARBA" id="ARBA00023136"/>
    </source>
</evidence>
<keyword evidence="9" id="KW-0449">Lipoprotein</keyword>
<dbReference type="GO" id="GO:0009877">
    <property type="term" value="P:nodulation"/>
    <property type="evidence" value="ECO:0007669"/>
    <property type="project" value="UniProtKB-KW"/>
</dbReference>
<keyword evidence="14" id="KW-1185">Reference proteome</keyword>
<reference evidence="13 14" key="1">
    <citation type="journal article" date="2018" name="Front. Plant Sci.">
        <title>Red Clover (Trifolium pratense) and Zigzag Clover (T. medium) - A Picture of Genomic Similarities and Differences.</title>
        <authorList>
            <person name="Dluhosova J."/>
            <person name="Istvanek J."/>
            <person name="Nedelnik J."/>
            <person name="Repkova J."/>
        </authorList>
    </citation>
    <scope>NUCLEOTIDE SEQUENCE [LARGE SCALE GENOMIC DNA]</scope>
    <source>
        <strain evidence="14">cv. 10/8</strain>
        <tissue evidence="13">Leaf</tissue>
    </source>
</reference>
<evidence type="ECO:0000256" key="8">
    <source>
        <dbReference type="ARBA" id="ARBA00023180"/>
    </source>
</evidence>
<evidence type="ECO:0000256" key="9">
    <source>
        <dbReference type="ARBA" id="ARBA00023288"/>
    </source>
</evidence>
<evidence type="ECO:0000256" key="2">
    <source>
        <dbReference type="ARBA" id="ARBA00022458"/>
    </source>
</evidence>
<dbReference type="PROSITE" id="PS51485">
    <property type="entry name" value="PHYTOCYANIN"/>
    <property type="match status" value="1"/>
</dbReference>
<dbReference type="SUPFAM" id="SSF49503">
    <property type="entry name" value="Cupredoxins"/>
    <property type="match status" value="1"/>
</dbReference>
<feature type="domain" description="Phytocyanin" evidence="12">
    <location>
        <begin position="10"/>
        <end position="115"/>
    </location>
</feature>
<dbReference type="InterPro" id="IPR008972">
    <property type="entry name" value="Cupredoxin"/>
</dbReference>
<dbReference type="Gene3D" id="2.60.40.420">
    <property type="entry name" value="Cupredoxins - blue copper proteins"/>
    <property type="match status" value="1"/>
</dbReference>
<comment type="subcellular location">
    <subcellularLocation>
        <location evidence="1">Cell membrane</location>
        <topology evidence="1">Lipid-anchor</topology>
        <topology evidence="1">GPI-anchor</topology>
    </subcellularLocation>
</comment>
<feature type="non-terminal residue" evidence="13">
    <location>
        <position position="1"/>
    </location>
</feature>
<evidence type="ECO:0000256" key="1">
    <source>
        <dbReference type="ARBA" id="ARBA00004609"/>
    </source>
</evidence>
<evidence type="ECO:0000313" key="14">
    <source>
        <dbReference type="Proteomes" id="UP000265520"/>
    </source>
</evidence>
<evidence type="ECO:0000256" key="3">
    <source>
        <dbReference type="ARBA" id="ARBA00022475"/>
    </source>
</evidence>
<dbReference type="GO" id="GO:0009055">
    <property type="term" value="F:electron transfer activity"/>
    <property type="evidence" value="ECO:0007669"/>
    <property type="project" value="InterPro"/>
</dbReference>
<dbReference type="PANTHER" id="PTHR33021">
    <property type="entry name" value="BLUE COPPER PROTEIN"/>
    <property type="match status" value="1"/>
</dbReference>
<dbReference type="FunFam" id="2.60.40.420:FF:000034">
    <property type="entry name" value="Cupredoxin superfamily protein"/>
    <property type="match status" value="1"/>
</dbReference>
<comment type="function">
    <text evidence="11">May act as a carbohydrate transporter.</text>
</comment>
<keyword evidence="8" id="KW-0325">Glycoprotein</keyword>
<evidence type="ECO:0000313" key="13">
    <source>
        <dbReference type="EMBL" id="MCI16615.1"/>
    </source>
</evidence>
<evidence type="ECO:0000256" key="5">
    <source>
        <dbReference type="ARBA" id="ARBA00022729"/>
    </source>
</evidence>
<protein>
    <submittedName>
        <fullName evidence="13">Blue copper protein-like</fullName>
    </submittedName>
</protein>
<organism evidence="13 14">
    <name type="scientific">Trifolium medium</name>
    <dbReference type="NCBI Taxonomy" id="97028"/>
    <lineage>
        <taxon>Eukaryota</taxon>
        <taxon>Viridiplantae</taxon>
        <taxon>Streptophyta</taxon>
        <taxon>Embryophyta</taxon>
        <taxon>Tracheophyta</taxon>
        <taxon>Spermatophyta</taxon>
        <taxon>Magnoliopsida</taxon>
        <taxon>eudicotyledons</taxon>
        <taxon>Gunneridae</taxon>
        <taxon>Pentapetalae</taxon>
        <taxon>rosids</taxon>
        <taxon>fabids</taxon>
        <taxon>Fabales</taxon>
        <taxon>Fabaceae</taxon>
        <taxon>Papilionoideae</taxon>
        <taxon>50 kb inversion clade</taxon>
        <taxon>NPAAA clade</taxon>
        <taxon>Hologalegina</taxon>
        <taxon>IRL clade</taxon>
        <taxon>Trifolieae</taxon>
        <taxon>Trifolium</taxon>
    </lineage>
</organism>
<dbReference type="PANTHER" id="PTHR33021:SF496">
    <property type="entry name" value="OS08G0482700 PROTEIN"/>
    <property type="match status" value="1"/>
</dbReference>
<dbReference type="GO" id="GO:0005886">
    <property type="term" value="C:plasma membrane"/>
    <property type="evidence" value="ECO:0007669"/>
    <property type="project" value="UniProtKB-SubCell"/>
</dbReference>
<comment type="caution">
    <text evidence="13">The sequence shown here is derived from an EMBL/GenBank/DDBJ whole genome shotgun (WGS) entry which is preliminary data.</text>
</comment>
<dbReference type="AlphaFoldDB" id="A0A392Q052"/>
<feature type="non-terminal residue" evidence="13">
    <location>
        <position position="131"/>
    </location>
</feature>
<dbReference type="EMBL" id="LXQA010101686">
    <property type="protein sequence ID" value="MCI16615.1"/>
    <property type="molecule type" value="Genomic_DNA"/>
</dbReference>
<evidence type="ECO:0000259" key="12">
    <source>
        <dbReference type="PROSITE" id="PS51485"/>
    </source>
</evidence>
<name>A0A392Q052_9FABA</name>
<evidence type="ECO:0000256" key="10">
    <source>
        <dbReference type="ARBA" id="ARBA00035011"/>
    </source>
</evidence>
<evidence type="ECO:0000256" key="11">
    <source>
        <dbReference type="ARBA" id="ARBA00037626"/>
    </source>
</evidence>
<keyword evidence="6" id="KW-0472">Membrane</keyword>
<keyword evidence="5" id="KW-0732">Signal</keyword>
<dbReference type="Pfam" id="PF02298">
    <property type="entry name" value="Cu_bind_like"/>
    <property type="match status" value="1"/>
</dbReference>
<keyword evidence="3" id="KW-1003">Cell membrane</keyword>
<evidence type="ECO:0000256" key="7">
    <source>
        <dbReference type="ARBA" id="ARBA00023157"/>
    </source>
</evidence>
<sequence length="131" mass="14024">VNLFHGSVATSYVVGDSTGWTIPSSGAQFYINWASNKNFTIGDTLVFNYDIEKHVVAKVTKSEFDGCDLSNISNSVFPDAPTYVTLDETGQQYFICTVISGHCSAGMKLSINVVNTSTSPATHPAPPLPSI</sequence>
<dbReference type="GO" id="GO:0098552">
    <property type="term" value="C:side of membrane"/>
    <property type="evidence" value="ECO:0007669"/>
    <property type="project" value="UniProtKB-KW"/>
</dbReference>
<dbReference type="Proteomes" id="UP000265520">
    <property type="component" value="Unassembled WGS sequence"/>
</dbReference>
<keyword evidence="7" id="KW-1015">Disulfide bond</keyword>
<dbReference type="InterPro" id="IPR039391">
    <property type="entry name" value="Phytocyanin-like"/>
</dbReference>
<comment type="similarity">
    <text evidence="10">Belongs to the early nodulin-like (ENODL) family.</text>
</comment>